<dbReference type="EMBL" id="VOSC01000028">
    <property type="protein sequence ID" value="TXE08077.1"/>
    <property type="molecule type" value="Genomic_DNA"/>
</dbReference>
<organism evidence="1 2">
    <name type="scientific">Seonamhaeicola algicola</name>
    <dbReference type="NCBI Taxonomy" id="1719036"/>
    <lineage>
        <taxon>Bacteria</taxon>
        <taxon>Pseudomonadati</taxon>
        <taxon>Bacteroidota</taxon>
        <taxon>Flavobacteriia</taxon>
        <taxon>Flavobacteriales</taxon>
        <taxon>Flavobacteriaceae</taxon>
    </lineage>
</organism>
<dbReference type="InterPro" id="IPR051675">
    <property type="entry name" value="Endo/Exo/Phosphatase_dom_1"/>
</dbReference>
<dbReference type="PANTHER" id="PTHR21180">
    <property type="entry name" value="ENDONUCLEASE/EXONUCLEASE/PHOSPHATASE FAMILY DOMAIN-CONTAINING PROTEIN 1"/>
    <property type="match status" value="1"/>
</dbReference>
<reference evidence="2" key="1">
    <citation type="submission" date="2019-08" db="EMBL/GenBank/DDBJ databases">
        <title>Seonamhaeicola sediminis sp. nov., isolated from marine sediment.</title>
        <authorList>
            <person name="Cao W.R."/>
        </authorList>
    </citation>
    <scope>NUCLEOTIDE SEQUENCE [LARGE SCALE GENOMIC DNA]</scope>
    <source>
        <strain evidence="2">Gy8</strain>
    </source>
</reference>
<name>A0A5C7AIF3_9FLAO</name>
<keyword evidence="2" id="KW-1185">Reference proteome</keyword>
<dbReference type="RefSeq" id="WP_147136427.1">
    <property type="nucleotide sequence ID" value="NZ_VOSC01000028.1"/>
</dbReference>
<evidence type="ECO:0000313" key="2">
    <source>
        <dbReference type="Proteomes" id="UP000321790"/>
    </source>
</evidence>
<accession>A0A5C7AIF3</accession>
<dbReference type="Gene3D" id="1.10.150.320">
    <property type="entry name" value="Photosystem II 12 kDa extrinsic protein"/>
    <property type="match status" value="2"/>
</dbReference>
<dbReference type="PANTHER" id="PTHR21180:SF32">
    <property type="entry name" value="ENDONUCLEASE_EXONUCLEASE_PHOSPHATASE FAMILY DOMAIN-CONTAINING PROTEIN 1"/>
    <property type="match status" value="1"/>
</dbReference>
<comment type="caution">
    <text evidence="1">The sequence shown here is derived from an EMBL/GenBank/DDBJ whole genome shotgun (WGS) entry which is preliminary data.</text>
</comment>
<gene>
    <name evidence="1" type="ORF">FUA26_12130</name>
</gene>
<protein>
    <submittedName>
        <fullName evidence="1">Helix-hairpin-helix domain-containing protein</fullName>
    </submittedName>
</protein>
<sequence>MKSHFTFTKKQRNGIFLLLLSIAILQTVYFFVPPNTKEITVDENMYNAFQKEIDSLKLIELEARKPKIFPFNPNFITDFKGETLGMTNEQIDRLLAYRKQDKWVNSTEEFQKVTQVSDSLLNIISPYFKFPKRHINTTSNSKRTDVVKVSKTFNQKLDLNKATAKQLQAVNGVGAVLSNRIIKYRNKFEGGFIADVQLQDVYGLTPDVINRITNKFTVKTPRQIKKININTATVNELVTIQYIDYEIAHNIIEQRILLEGYKNFEQLLKVKGIPLNKIDIIKLYLSFY</sequence>
<dbReference type="InterPro" id="IPR010994">
    <property type="entry name" value="RuvA_2-like"/>
</dbReference>
<proteinExistence type="predicted"/>
<dbReference type="AlphaFoldDB" id="A0A5C7AIF3"/>
<dbReference type="SUPFAM" id="SSF47781">
    <property type="entry name" value="RuvA domain 2-like"/>
    <property type="match status" value="2"/>
</dbReference>
<dbReference type="OrthoDB" id="981124at2"/>
<evidence type="ECO:0000313" key="1">
    <source>
        <dbReference type="EMBL" id="TXE08077.1"/>
    </source>
</evidence>
<dbReference type="Pfam" id="PF12836">
    <property type="entry name" value="HHH_3"/>
    <property type="match status" value="2"/>
</dbReference>
<dbReference type="Proteomes" id="UP000321790">
    <property type="component" value="Unassembled WGS sequence"/>
</dbReference>